<accession>A0A100WIC8</accession>
<reference evidence="3" key="1">
    <citation type="journal article" date="2016" name="Genome Announc.">
        <title>Draft Genome Sequences of Five Rapidly Growing Mycobacterium Species, M. thermoresistibile, M. fortuitum subsp. acetamidolyticum, M. canariasense, M. brisbanense, and M. novocastrense.</title>
        <authorList>
            <person name="Katahira K."/>
            <person name="Ogura Y."/>
            <person name="Gotoh Y."/>
            <person name="Hayashi T."/>
        </authorList>
    </citation>
    <scope>NUCLEOTIDE SEQUENCE [LARGE SCALE GENOMIC DNA]</scope>
    <source>
        <strain evidence="3">JCM15298</strain>
    </source>
</reference>
<reference evidence="3" key="2">
    <citation type="submission" date="2016-02" db="EMBL/GenBank/DDBJ databases">
        <title>Draft genome sequence of five rapidly growing Mycobacterium species.</title>
        <authorList>
            <person name="Katahira K."/>
            <person name="Gotou Y."/>
            <person name="Iida K."/>
            <person name="Ogura Y."/>
            <person name="Hayashi T."/>
        </authorList>
    </citation>
    <scope>NUCLEOTIDE SEQUENCE [LARGE SCALE GENOMIC DNA]</scope>
    <source>
        <strain evidence="3">JCM15298</strain>
    </source>
</reference>
<dbReference type="CDD" id="cd21112">
    <property type="entry name" value="alphaLP-like"/>
    <property type="match status" value="1"/>
</dbReference>
<dbReference type="STRING" id="228230.RMCC_5690"/>
<gene>
    <name evidence="2" type="ORF">RMCC_5690</name>
</gene>
<dbReference type="OrthoDB" id="4773429at2"/>
<dbReference type="Proteomes" id="UP000069443">
    <property type="component" value="Unassembled WGS sequence"/>
</dbReference>
<organism evidence="2 3">
    <name type="scientific">Mycolicibacterium canariasense</name>
    <name type="common">Mycobacterium canariasense</name>
    <dbReference type="NCBI Taxonomy" id="228230"/>
    <lineage>
        <taxon>Bacteria</taxon>
        <taxon>Bacillati</taxon>
        <taxon>Actinomycetota</taxon>
        <taxon>Actinomycetes</taxon>
        <taxon>Mycobacteriales</taxon>
        <taxon>Mycobacteriaceae</taxon>
        <taxon>Mycolicibacterium</taxon>
    </lineage>
</organism>
<dbReference type="Gene3D" id="2.40.10.10">
    <property type="entry name" value="Trypsin-like serine proteases"/>
    <property type="match status" value="2"/>
</dbReference>
<name>A0A100WIC8_MYCCR</name>
<keyword evidence="3" id="KW-1185">Reference proteome</keyword>
<protein>
    <submittedName>
        <fullName evidence="2">Uncharacterized protein</fullName>
    </submittedName>
</protein>
<comment type="caution">
    <text evidence="2">The sequence shown here is derived from an EMBL/GenBank/DDBJ whole genome shotgun (WGS) entry which is preliminary data.</text>
</comment>
<dbReference type="RefSeq" id="WP_085122361.1">
    <property type="nucleotide sequence ID" value="NZ_BCSY01000088.1"/>
</dbReference>
<sequence>MSETTSSASTCLPRTFAALFAAAVTLIASSPPADSQPPPVDVIAPGYPVSSLDPSGNVISACTAGFTVHDSAGTPLMLTAGHCDEGGLLEIYFRGTGDFEPLGSFIRNGYESPPGEPFNATLPDIGLVGLSATAVPVAIALLNRMPITAVERPRVGQRLCKIGSFSGISCGTVTKVTSSKVHFGAFNRHGDSGGPVYRDNGDGTVTAIAVNSATPDDQADCQVDHTGAQDCGGTTIAELIQPWMTRWGLTI</sequence>
<feature type="chain" id="PRO_5038661240" evidence="1">
    <location>
        <begin position="36"/>
        <end position="251"/>
    </location>
</feature>
<evidence type="ECO:0000256" key="1">
    <source>
        <dbReference type="SAM" id="SignalP"/>
    </source>
</evidence>
<dbReference type="InterPro" id="IPR043504">
    <property type="entry name" value="Peptidase_S1_PA_chymotrypsin"/>
</dbReference>
<evidence type="ECO:0000313" key="3">
    <source>
        <dbReference type="Proteomes" id="UP000069443"/>
    </source>
</evidence>
<keyword evidence="1" id="KW-0732">Signal</keyword>
<dbReference type="SUPFAM" id="SSF50494">
    <property type="entry name" value="Trypsin-like serine proteases"/>
    <property type="match status" value="1"/>
</dbReference>
<dbReference type="AlphaFoldDB" id="A0A100WIC8"/>
<feature type="signal peptide" evidence="1">
    <location>
        <begin position="1"/>
        <end position="35"/>
    </location>
</feature>
<evidence type="ECO:0000313" key="2">
    <source>
        <dbReference type="EMBL" id="GAS98725.1"/>
    </source>
</evidence>
<dbReference type="EMBL" id="BCSY01000088">
    <property type="protein sequence ID" value="GAS98725.1"/>
    <property type="molecule type" value="Genomic_DNA"/>
</dbReference>
<proteinExistence type="predicted"/>
<dbReference type="InterPro" id="IPR009003">
    <property type="entry name" value="Peptidase_S1_PA"/>
</dbReference>